<dbReference type="AlphaFoldDB" id="A5YS74"/>
<dbReference type="PANTHER" id="PTHR23001:SF3">
    <property type="entry name" value="EUKARYOTIC TRANSLATION INITIATION FACTOR 2 SUBUNIT 2"/>
    <property type="match status" value="1"/>
</dbReference>
<evidence type="ECO:0000256" key="2">
    <source>
        <dbReference type="ARBA" id="ARBA00022540"/>
    </source>
</evidence>
<dbReference type="InterPro" id="IPR016190">
    <property type="entry name" value="Transl_init_fac_IF2/IF5_Zn-bd"/>
</dbReference>
<dbReference type="GO" id="GO:0006355">
    <property type="term" value="P:regulation of DNA-templated transcription"/>
    <property type="evidence" value="ECO:0007669"/>
    <property type="project" value="InterPro"/>
</dbReference>
<dbReference type="InterPro" id="IPR000679">
    <property type="entry name" value="Znf_GATA"/>
</dbReference>
<keyword evidence="3" id="KW-0648">Protein biosynthesis</keyword>
<protein>
    <submittedName>
        <fullName evidence="5">Translation initiation factor IF-2 beta subunit</fullName>
    </submittedName>
</protein>
<dbReference type="PROSITE" id="PS50114">
    <property type="entry name" value="GATA_ZN_FINGER_2"/>
    <property type="match status" value="1"/>
</dbReference>
<accession>A5YS74</accession>
<dbReference type="SMART" id="SM00653">
    <property type="entry name" value="eIF2B_5"/>
    <property type="match status" value="1"/>
</dbReference>
<dbReference type="EMBL" id="EF583985">
    <property type="protein sequence ID" value="ABQ75831.1"/>
    <property type="molecule type" value="Genomic_DNA"/>
</dbReference>
<dbReference type="Gene3D" id="3.30.30.170">
    <property type="match status" value="1"/>
</dbReference>
<dbReference type="Pfam" id="PF01873">
    <property type="entry name" value="eIF-5_eIF-2B"/>
    <property type="match status" value="1"/>
</dbReference>
<dbReference type="GO" id="GO:0043565">
    <property type="term" value="F:sequence-specific DNA binding"/>
    <property type="evidence" value="ECO:0007669"/>
    <property type="project" value="InterPro"/>
</dbReference>
<dbReference type="GO" id="GO:0003743">
    <property type="term" value="F:translation initiation factor activity"/>
    <property type="evidence" value="ECO:0007669"/>
    <property type="project" value="UniProtKB-KW"/>
</dbReference>
<reference evidence="5" key="1">
    <citation type="journal article" date="2007" name="ISME J.">
        <title>Genomic plasticity in prokaryotes: the case of the square haloarchaeon.</title>
        <authorList>
            <person name="Cuadros-Orellana S."/>
            <person name="Martin-Cuadrado A.B."/>
            <person name="Legault B."/>
            <person name="D'Auria G."/>
            <person name="Zhaxybayeva O."/>
            <person name="Papke R.T."/>
            <person name="Rodriguez-Valera F."/>
        </authorList>
    </citation>
    <scope>NUCLEOTIDE SEQUENCE</scope>
</reference>
<feature type="domain" description="GATA-type" evidence="4">
    <location>
        <begin position="96"/>
        <end position="135"/>
    </location>
</feature>
<evidence type="ECO:0000256" key="3">
    <source>
        <dbReference type="ARBA" id="ARBA00022917"/>
    </source>
</evidence>
<dbReference type="InterPro" id="IPR002735">
    <property type="entry name" value="Transl_init_fac_IF2/IF5_dom"/>
</dbReference>
<dbReference type="InterPro" id="IPR016189">
    <property type="entry name" value="Transl_init_fac_IF2/IF5_N"/>
</dbReference>
<evidence type="ECO:0000259" key="4">
    <source>
        <dbReference type="PROSITE" id="PS50114"/>
    </source>
</evidence>
<evidence type="ECO:0000313" key="5">
    <source>
        <dbReference type="EMBL" id="ABQ75831.1"/>
    </source>
</evidence>
<organism evidence="5">
    <name type="scientific">uncultured haloarchaeon</name>
    <dbReference type="NCBI Taxonomy" id="160804"/>
    <lineage>
        <taxon>Archaea</taxon>
        <taxon>Methanobacteriati</taxon>
        <taxon>Methanobacteriota</taxon>
        <taxon>Stenosarchaea group</taxon>
        <taxon>Halobacteria</taxon>
        <taxon>Halobacteriales</taxon>
        <taxon>Halobacteriaceae</taxon>
        <taxon>environmental samples</taxon>
    </lineage>
</organism>
<proteinExistence type="inferred from homology"/>
<dbReference type="SUPFAM" id="SSF75689">
    <property type="entry name" value="Zinc-binding domain of translation initiation factor 2 beta"/>
    <property type="match status" value="1"/>
</dbReference>
<sequence length="135" mass="15218">MNYEDQLERALAETPDVADSENRFEVPDPVVRIEGSRTVWENFETTYTTLARDSDHLMRYLQSELGTSAQIDDKGRARFTGDFRESRVKDAVEAYASEYVYCHECGSPDTQLTNRRGTSMVKCDACGALSSVSEV</sequence>
<dbReference type="PANTHER" id="PTHR23001">
    <property type="entry name" value="EUKARYOTIC TRANSLATION INITIATION FACTOR"/>
    <property type="match status" value="1"/>
</dbReference>
<name>A5YS74_9EURY</name>
<dbReference type="NCBIfam" id="NF003067">
    <property type="entry name" value="PRK03988.1"/>
    <property type="match status" value="1"/>
</dbReference>
<dbReference type="InterPro" id="IPR045196">
    <property type="entry name" value="IF2/IF5"/>
</dbReference>
<keyword evidence="2 5" id="KW-0396">Initiation factor</keyword>
<dbReference type="SUPFAM" id="SSF100966">
    <property type="entry name" value="Translation initiation factor 2 beta, aIF2beta, N-terminal domain"/>
    <property type="match status" value="1"/>
</dbReference>
<comment type="similarity">
    <text evidence="1">Belongs to the eIF-2-beta/eIF-5 family.</text>
</comment>
<evidence type="ECO:0000256" key="1">
    <source>
        <dbReference type="ARBA" id="ARBA00010397"/>
    </source>
</evidence>